<dbReference type="RefSeq" id="WP_015440294.1">
    <property type="nucleotide sequence ID" value="NC_020520.1"/>
</dbReference>
<keyword evidence="4" id="KW-0378">Hydrolase</keyword>
<keyword evidence="3" id="KW-0227">DNA damage</keyword>
<dbReference type="SMART" id="SM00898">
    <property type="entry name" value="Fapy_DNA_glyco"/>
    <property type="match status" value="1"/>
</dbReference>
<dbReference type="SMART" id="SM01232">
    <property type="entry name" value="H2TH"/>
    <property type="match status" value="1"/>
</dbReference>
<dbReference type="GO" id="GO:0003906">
    <property type="term" value="F:DNA-(apurinic or apyrimidinic site) endonuclease activity"/>
    <property type="evidence" value="ECO:0007669"/>
    <property type="project" value="InterPro"/>
</dbReference>
<dbReference type="PANTHER" id="PTHR22993:SF9">
    <property type="entry name" value="FORMAMIDOPYRIMIDINE-DNA GLYCOSYLASE"/>
    <property type="match status" value="1"/>
</dbReference>
<dbReference type="Gene3D" id="3.20.190.10">
    <property type="entry name" value="MutM-like, N-terminal"/>
    <property type="match status" value="1"/>
</dbReference>
<dbReference type="GO" id="GO:0016829">
    <property type="term" value="F:lyase activity"/>
    <property type="evidence" value="ECO:0007669"/>
    <property type="project" value="UniProtKB-KW"/>
</dbReference>
<evidence type="ECO:0000256" key="7">
    <source>
        <dbReference type="ARBA" id="ARBA00023239"/>
    </source>
</evidence>
<dbReference type="PANTHER" id="PTHR22993">
    <property type="entry name" value="FORMAMIDOPYRIMIDINE-DNA GLYCOSYLASE"/>
    <property type="match status" value="1"/>
</dbReference>
<dbReference type="SUPFAM" id="SSF81624">
    <property type="entry name" value="N-terminal domain of MutM-like DNA repair proteins"/>
    <property type="match status" value="1"/>
</dbReference>
<evidence type="ECO:0000256" key="10">
    <source>
        <dbReference type="SAM" id="MobiDB-lite"/>
    </source>
</evidence>
<protein>
    <submittedName>
        <fullName evidence="12">Putative DNA glycosylase</fullName>
    </submittedName>
</protein>
<keyword evidence="8" id="KW-0511">Multifunctional enzyme</keyword>
<dbReference type="InterPro" id="IPR010979">
    <property type="entry name" value="Ribosomal_uS13-like_H2TH"/>
</dbReference>
<dbReference type="OrthoDB" id="9800855at2"/>
<evidence type="ECO:0000256" key="9">
    <source>
        <dbReference type="ARBA" id="ARBA00023295"/>
    </source>
</evidence>
<keyword evidence="5" id="KW-0238">DNA-binding</keyword>
<dbReference type="InterPro" id="IPR012319">
    <property type="entry name" value="FPG_cat"/>
</dbReference>
<keyword evidence="13" id="KW-1185">Reference proteome</keyword>
<dbReference type="KEGG" id="aym:YM304_07320"/>
<keyword evidence="7" id="KW-0456">Lyase</keyword>
<feature type="region of interest" description="Disordered" evidence="10">
    <location>
        <begin position="218"/>
        <end position="248"/>
    </location>
</feature>
<keyword evidence="9" id="KW-0326">Glycosidase</keyword>
<comment type="similarity">
    <text evidence="2">Belongs to the FPG family.</text>
</comment>
<reference evidence="12 13" key="1">
    <citation type="journal article" date="2013" name="Int. J. Syst. Evol. Microbiol.">
        <title>Ilumatobacter nonamiense sp. nov. and Ilumatobacter coccineum sp. nov., isolated from seashore sand.</title>
        <authorList>
            <person name="Matsumoto A."/>
            <person name="Kasai H."/>
            <person name="Matsuo Y."/>
            <person name="Shizuri Y."/>
            <person name="Ichikawa N."/>
            <person name="Fujita N."/>
            <person name="Omura S."/>
            <person name="Takahashi Y."/>
        </authorList>
    </citation>
    <scope>NUCLEOTIDE SEQUENCE [LARGE SCALE GENOMIC DNA]</scope>
    <source>
        <strain evidence="13">NBRC 103263 / KCTC 29153 / YM16-304</strain>
    </source>
</reference>
<dbReference type="GO" id="GO:0006284">
    <property type="term" value="P:base-excision repair"/>
    <property type="evidence" value="ECO:0007669"/>
    <property type="project" value="InterPro"/>
</dbReference>
<dbReference type="Gene3D" id="1.10.8.50">
    <property type="match status" value="1"/>
</dbReference>
<feature type="compositionally biased region" description="Basic and acidic residues" evidence="10">
    <location>
        <begin position="218"/>
        <end position="230"/>
    </location>
</feature>
<feature type="domain" description="Formamidopyrimidine-DNA glycosylase catalytic" evidence="11">
    <location>
        <begin position="2"/>
        <end position="104"/>
    </location>
</feature>
<evidence type="ECO:0000256" key="2">
    <source>
        <dbReference type="ARBA" id="ARBA00009409"/>
    </source>
</evidence>
<organism evidence="12 13">
    <name type="scientific">Ilumatobacter coccineus (strain NBRC 103263 / KCTC 29153 / YM16-304)</name>
    <dbReference type="NCBI Taxonomy" id="1313172"/>
    <lineage>
        <taxon>Bacteria</taxon>
        <taxon>Bacillati</taxon>
        <taxon>Actinomycetota</taxon>
        <taxon>Acidimicrobiia</taxon>
        <taxon>Acidimicrobiales</taxon>
        <taxon>Ilumatobacteraceae</taxon>
        <taxon>Ilumatobacter</taxon>
    </lineage>
</organism>
<dbReference type="InterPro" id="IPR035937">
    <property type="entry name" value="FPG_N"/>
</dbReference>
<evidence type="ECO:0000256" key="5">
    <source>
        <dbReference type="ARBA" id="ARBA00023125"/>
    </source>
</evidence>
<evidence type="ECO:0000256" key="3">
    <source>
        <dbReference type="ARBA" id="ARBA00022763"/>
    </source>
</evidence>
<dbReference type="InterPro" id="IPR015886">
    <property type="entry name" value="H2TH_FPG"/>
</dbReference>
<keyword evidence="6" id="KW-0234">DNA repair</keyword>
<dbReference type="Pfam" id="PF06831">
    <property type="entry name" value="H2TH"/>
    <property type="match status" value="1"/>
</dbReference>
<dbReference type="GO" id="GO:0003684">
    <property type="term" value="F:damaged DNA binding"/>
    <property type="evidence" value="ECO:0007669"/>
    <property type="project" value="InterPro"/>
</dbReference>
<dbReference type="SUPFAM" id="SSF46946">
    <property type="entry name" value="S13-like H2TH domain"/>
    <property type="match status" value="1"/>
</dbReference>
<dbReference type="Proteomes" id="UP000011863">
    <property type="component" value="Chromosome"/>
</dbReference>
<evidence type="ECO:0000313" key="13">
    <source>
        <dbReference type="Proteomes" id="UP000011863"/>
    </source>
</evidence>
<gene>
    <name evidence="12" type="ORF">YM304_07320</name>
</gene>
<dbReference type="AlphaFoldDB" id="A0A6C7EAJ4"/>
<evidence type="ECO:0000256" key="8">
    <source>
        <dbReference type="ARBA" id="ARBA00023268"/>
    </source>
</evidence>
<dbReference type="GO" id="GO:0034039">
    <property type="term" value="F:8-oxo-7,8-dihydroguanine DNA N-glycosylase activity"/>
    <property type="evidence" value="ECO:0007669"/>
    <property type="project" value="TreeGrafter"/>
</dbReference>
<evidence type="ECO:0000256" key="1">
    <source>
        <dbReference type="ARBA" id="ARBA00001668"/>
    </source>
</evidence>
<dbReference type="GO" id="GO:0008270">
    <property type="term" value="F:zinc ion binding"/>
    <property type="evidence" value="ECO:0007669"/>
    <property type="project" value="InterPro"/>
</dbReference>
<name>A0A6C7EAJ4_ILUCY</name>
<evidence type="ECO:0000259" key="11">
    <source>
        <dbReference type="PROSITE" id="PS51068"/>
    </source>
</evidence>
<dbReference type="Pfam" id="PF01149">
    <property type="entry name" value="Fapy_DNA_glyco"/>
    <property type="match status" value="1"/>
</dbReference>
<proteinExistence type="inferred from homology"/>
<evidence type="ECO:0000256" key="6">
    <source>
        <dbReference type="ARBA" id="ARBA00023204"/>
    </source>
</evidence>
<sequence>MPEMPEIEAHAERLAADYVGEVLTKLHPFNFTALKTAVPPPDAAYGHPVVSIGRRGKYLLIEFEPLTMVIHLMQGGRLLPDEKMSKKPRGGQARLTFGDDVPPLLLTEQGTERRAGIWCVAAGELDTSPPIDKLGPEAVGLPAEALAELFARQSMRVHGFLRDQRSVAGIGRRLANEVCWQARISPFATTKKLGLEGATKVAEAIAVCAAEGLEYERGRSDMSKSKDRPSNAHGQTGEPCPRSDEHGPDAIRAVEYSGYTVNYCPTCQTNGKILADNTTSKFLK</sequence>
<accession>A0A6C7EAJ4</accession>
<evidence type="ECO:0000313" key="12">
    <source>
        <dbReference type="EMBL" id="BAN01046.1"/>
    </source>
</evidence>
<dbReference type="EMBL" id="AP012057">
    <property type="protein sequence ID" value="BAN01046.1"/>
    <property type="molecule type" value="Genomic_DNA"/>
</dbReference>
<evidence type="ECO:0000256" key="4">
    <source>
        <dbReference type="ARBA" id="ARBA00022801"/>
    </source>
</evidence>
<comment type="catalytic activity">
    <reaction evidence="1">
        <text>Hydrolysis of DNA containing ring-opened 7-methylguanine residues, releasing 2,6-diamino-4-hydroxy-5-(N-methyl)formamidopyrimidine.</text>
        <dbReference type="EC" id="3.2.2.23"/>
    </reaction>
</comment>
<dbReference type="PROSITE" id="PS51068">
    <property type="entry name" value="FPG_CAT"/>
    <property type="match status" value="1"/>
</dbReference>